<sequence length="81" mass="9265">MVSKHIELLLLLEVMRTSSIEHVDEDEGDFNLSILLFAMDNLPSIGRAILNKRTTCMHDVGSKIYCGPKKQRFLLCWSTKL</sequence>
<protein>
    <submittedName>
        <fullName evidence="2">EC1118_1H13_1002p</fullName>
    </submittedName>
</protein>
<dbReference type="EMBL" id="FN393071">
    <property type="protein sequence ID" value="CAY80141.1"/>
    <property type="molecule type" value="Genomic_DNA"/>
</dbReference>
<dbReference type="HOGENOM" id="CLU_2575217_0_0_1"/>
<dbReference type="AlphaFoldDB" id="C8Z9S5"/>
<proteinExistence type="predicted"/>
<accession>C8Z9S5</accession>
<keyword evidence="1" id="KW-0732">Signal</keyword>
<reference evidence="2" key="1">
    <citation type="journal article" date="2009" name="Proc. Natl. Acad. Sci. U.S.A.">
        <title>Eukaryote-to-eukaryote gene transfer events revealed by the genome sequence of the wine yeast Saccharomyces cerevisiae EC1118.</title>
        <authorList>
            <person name="Novo M."/>
            <person name="Bigey F."/>
            <person name="Beyne E."/>
            <person name="Galeote V."/>
            <person name="Gavory F."/>
            <person name="Mallet S."/>
            <person name="Cambot B."/>
            <person name="Legras J.L."/>
            <person name="Wincker P."/>
            <person name="Casaregola S."/>
            <person name="Dequin S."/>
        </authorList>
    </citation>
    <scope>NUCLEOTIDE SEQUENCE [LARGE SCALE GENOMIC DNA]</scope>
    <source>
        <strain evidence="2">Lalvin EC1118</strain>
        <strain>Lalvin EC1118 / Prise de mousse</strain>
    </source>
</reference>
<name>C8Z9S5_YEAS8</name>
<gene>
    <name evidence="2" type="ORF">EC1118_1H13_1002g</name>
</gene>
<feature type="chain" id="PRO_5002993923" evidence="1">
    <location>
        <begin position="20"/>
        <end position="81"/>
    </location>
</feature>
<evidence type="ECO:0000256" key="1">
    <source>
        <dbReference type="SAM" id="SignalP"/>
    </source>
</evidence>
<organism evidence="2">
    <name type="scientific">Saccharomyces cerevisiae (strain Lalvin EC1118 / Prise de mousse)</name>
    <name type="common">Baker's yeast</name>
    <dbReference type="NCBI Taxonomy" id="643680"/>
    <lineage>
        <taxon>Eukaryota</taxon>
        <taxon>Fungi</taxon>
        <taxon>Dikarya</taxon>
        <taxon>Ascomycota</taxon>
        <taxon>Saccharomycotina</taxon>
        <taxon>Saccharomycetes</taxon>
        <taxon>Saccharomycetales</taxon>
        <taxon>Saccharomycetaceae</taxon>
        <taxon>Saccharomyces</taxon>
    </lineage>
</organism>
<feature type="signal peptide" evidence="1">
    <location>
        <begin position="1"/>
        <end position="19"/>
    </location>
</feature>
<evidence type="ECO:0000313" key="2">
    <source>
        <dbReference type="EMBL" id="CAY80141.1"/>
    </source>
</evidence>